<evidence type="ECO:0000313" key="2">
    <source>
        <dbReference type="EMBL" id="CAA7022313.1"/>
    </source>
</evidence>
<dbReference type="InterPro" id="IPR056924">
    <property type="entry name" value="SH3_Tf2-1"/>
</dbReference>
<dbReference type="InterPro" id="IPR016197">
    <property type="entry name" value="Chromo-like_dom_sf"/>
</dbReference>
<dbReference type="PANTHER" id="PTHR46148">
    <property type="entry name" value="CHROMO DOMAIN-CONTAINING PROTEIN"/>
    <property type="match status" value="1"/>
</dbReference>
<dbReference type="OrthoDB" id="5554229at2759"/>
<organism evidence="2 3">
    <name type="scientific">Microthlaspi erraticum</name>
    <dbReference type="NCBI Taxonomy" id="1685480"/>
    <lineage>
        <taxon>Eukaryota</taxon>
        <taxon>Viridiplantae</taxon>
        <taxon>Streptophyta</taxon>
        <taxon>Embryophyta</taxon>
        <taxon>Tracheophyta</taxon>
        <taxon>Spermatophyta</taxon>
        <taxon>Magnoliopsida</taxon>
        <taxon>eudicotyledons</taxon>
        <taxon>Gunneridae</taxon>
        <taxon>Pentapetalae</taxon>
        <taxon>rosids</taxon>
        <taxon>malvids</taxon>
        <taxon>Brassicales</taxon>
        <taxon>Brassicaceae</taxon>
        <taxon>Coluteocarpeae</taxon>
        <taxon>Microthlaspi</taxon>
    </lineage>
</organism>
<dbReference type="Pfam" id="PF24626">
    <property type="entry name" value="SH3_Tf2-1"/>
    <property type="match status" value="1"/>
</dbReference>
<protein>
    <recommendedName>
        <fullName evidence="1">Tf2-1-like SH3-like domain-containing protein</fullName>
    </recommendedName>
</protein>
<reference evidence="2" key="1">
    <citation type="submission" date="2020-01" db="EMBL/GenBank/DDBJ databases">
        <authorList>
            <person name="Mishra B."/>
        </authorList>
    </citation>
    <scope>NUCLEOTIDE SEQUENCE [LARGE SCALE GENOMIC DNA]</scope>
</reference>
<dbReference type="PANTHER" id="PTHR46148:SF52">
    <property type="entry name" value="OS04G0603800 PROTEIN"/>
    <property type="match status" value="1"/>
</dbReference>
<feature type="domain" description="Tf2-1-like SH3-like" evidence="1">
    <location>
        <begin position="32"/>
        <end position="94"/>
    </location>
</feature>
<dbReference type="Proteomes" id="UP000467841">
    <property type="component" value="Unassembled WGS sequence"/>
</dbReference>
<evidence type="ECO:0000259" key="1">
    <source>
        <dbReference type="Pfam" id="PF24626"/>
    </source>
</evidence>
<dbReference type="EMBL" id="CACVBM020000677">
    <property type="protein sequence ID" value="CAA7022313.1"/>
    <property type="molecule type" value="Genomic_DNA"/>
</dbReference>
<name>A0A6D2IB04_9BRAS</name>
<evidence type="ECO:0000313" key="3">
    <source>
        <dbReference type="Proteomes" id="UP000467841"/>
    </source>
</evidence>
<proteinExistence type="predicted"/>
<gene>
    <name evidence="2" type="ORF">MERR_LOCUS9548</name>
</gene>
<accession>A0A6D2IB04</accession>
<dbReference type="SUPFAM" id="SSF54160">
    <property type="entry name" value="Chromo domain-like"/>
    <property type="match status" value="1"/>
</dbReference>
<sequence length="166" mass="19313">MILLLKFHILRAQHRMQQFADQHRTDRSFDIGEYVYVKLQPYRQKAVVLRANQNLSPKYFGPYKIIDKCGAVAYKLQLPASSKIHPVFHVSQLKLQVGPFQVSTQLPSIVRDVLVKEPEEILERKMVNRQGQAATMVLVKWTNQPVEEATLEFLYDLQKSYPSFKP</sequence>
<dbReference type="AlphaFoldDB" id="A0A6D2IB04"/>
<comment type="caution">
    <text evidence="2">The sequence shown here is derived from an EMBL/GenBank/DDBJ whole genome shotgun (WGS) entry which is preliminary data.</text>
</comment>
<keyword evidence="3" id="KW-1185">Reference proteome</keyword>